<evidence type="ECO:0000256" key="6">
    <source>
        <dbReference type="ARBA" id="ARBA00023295"/>
    </source>
</evidence>
<protein>
    <recommendedName>
        <fullName evidence="4 8">Sucrose-6-phosphate hydrolase</fullName>
        <ecNumber evidence="3 8">3.2.1.26</ecNumber>
    </recommendedName>
    <alternativeName>
        <fullName evidence="7 9">Invertase</fullName>
    </alternativeName>
</protein>
<dbReference type="PROSITE" id="PS00609">
    <property type="entry name" value="GLYCOSYL_HYDROL_F32"/>
    <property type="match status" value="1"/>
</dbReference>
<evidence type="ECO:0000256" key="5">
    <source>
        <dbReference type="ARBA" id="ARBA00022801"/>
    </source>
</evidence>
<dbReference type="STRING" id="1464123.SAMN05444126_1424"/>
<dbReference type="UniPathway" id="UPA00238"/>
<keyword evidence="13" id="KW-1185">Reference proteome</keyword>
<dbReference type="SMART" id="SM00640">
    <property type="entry name" value="Glyco_32"/>
    <property type="match status" value="1"/>
</dbReference>
<reference evidence="13" key="1">
    <citation type="submission" date="2016-10" db="EMBL/GenBank/DDBJ databases">
        <authorList>
            <person name="de Groot N.N."/>
        </authorList>
    </citation>
    <scope>NUCLEOTIDE SEQUENCE [LARGE SCALE GENOMIC DNA]</scope>
    <source>
        <strain evidence="13">10nlg</strain>
    </source>
</reference>
<comment type="pathway">
    <text evidence="1 9">Glycan biosynthesis; sucrose metabolism.</text>
</comment>
<dbReference type="EC" id="3.2.1.26" evidence="3 8"/>
<comment type="similarity">
    <text evidence="2 8">Belongs to the glycosyl hydrolase 32 family.</text>
</comment>
<dbReference type="InterPro" id="IPR013320">
    <property type="entry name" value="ConA-like_dom_sf"/>
</dbReference>
<evidence type="ECO:0000259" key="11">
    <source>
        <dbReference type="Pfam" id="PF08244"/>
    </source>
</evidence>
<evidence type="ECO:0000256" key="2">
    <source>
        <dbReference type="ARBA" id="ARBA00009902"/>
    </source>
</evidence>
<dbReference type="PANTHER" id="PTHR43101">
    <property type="entry name" value="BETA-FRUCTOSIDASE"/>
    <property type="match status" value="1"/>
</dbReference>
<dbReference type="PANTHER" id="PTHR43101:SF1">
    <property type="entry name" value="BETA-FRUCTOSIDASE"/>
    <property type="match status" value="1"/>
</dbReference>
<keyword evidence="9" id="KW-0963">Cytoplasm</keyword>
<dbReference type="InterPro" id="IPR006232">
    <property type="entry name" value="Suc6P_hydrolase"/>
</dbReference>
<comment type="caution">
    <text evidence="12">The sequence shown here is derived from an EMBL/GenBank/DDBJ whole genome shotgun (WGS) entry which is preliminary data.</text>
</comment>
<comment type="catalytic activity">
    <reaction evidence="8">
        <text>Hydrolysis of terminal non-reducing beta-D-fructofuranoside residues in beta-D-fructofuranosides.</text>
        <dbReference type="EC" id="3.2.1.26"/>
    </reaction>
</comment>
<dbReference type="GO" id="GO:0005737">
    <property type="term" value="C:cytoplasm"/>
    <property type="evidence" value="ECO:0007669"/>
    <property type="project" value="UniProtKB-SubCell"/>
</dbReference>
<dbReference type="InterPro" id="IPR013189">
    <property type="entry name" value="Glyco_hydro_32_C"/>
</dbReference>
<dbReference type="SUPFAM" id="SSF75005">
    <property type="entry name" value="Arabinanase/levansucrase/invertase"/>
    <property type="match status" value="1"/>
</dbReference>
<feature type="domain" description="Glycosyl hydrolase family 32 C-terminal" evidence="11">
    <location>
        <begin position="344"/>
        <end position="474"/>
    </location>
</feature>
<dbReference type="InterPro" id="IPR001362">
    <property type="entry name" value="Glyco_hydro_32"/>
</dbReference>
<evidence type="ECO:0000256" key="3">
    <source>
        <dbReference type="ARBA" id="ARBA00012758"/>
    </source>
</evidence>
<name>A0A1H9WPY8_9BACI</name>
<dbReference type="OrthoDB" id="9759709at2"/>
<dbReference type="AlphaFoldDB" id="A0A1H9WPY8"/>
<dbReference type="InterPro" id="IPR013148">
    <property type="entry name" value="Glyco_hydro_32_N"/>
</dbReference>
<dbReference type="GO" id="GO:0005985">
    <property type="term" value="P:sucrose metabolic process"/>
    <property type="evidence" value="ECO:0007669"/>
    <property type="project" value="UniProtKB-UniPathway"/>
</dbReference>
<comment type="subcellular location">
    <subcellularLocation>
        <location evidence="9">Cytoplasm</location>
    </subcellularLocation>
</comment>
<dbReference type="Gene3D" id="2.60.120.560">
    <property type="entry name" value="Exo-inulinase, domain 1"/>
    <property type="match status" value="1"/>
</dbReference>
<dbReference type="GO" id="GO:0004564">
    <property type="term" value="F:beta-fructofuranosidase activity"/>
    <property type="evidence" value="ECO:0007669"/>
    <property type="project" value="UniProtKB-EC"/>
</dbReference>
<keyword evidence="6 8" id="KW-0326">Glycosidase</keyword>
<gene>
    <name evidence="12" type="ORF">SAMN05444126_1424</name>
</gene>
<keyword evidence="9" id="KW-0119">Carbohydrate metabolism</keyword>
<evidence type="ECO:0000256" key="4">
    <source>
        <dbReference type="ARBA" id="ARBA00019623"/>
    </source>
</evidence>
<evidence type="ECO:0000256" key="9">
    <source>
        <dbReference type="RuleBase" id="RU365015"/>
    </source>
</evidence>
<evidence type="ECO:0000313" key="12">
    <source>
        <dbReference type="EMBL" id="SES35884.1"/>
    </source>
</evidence>
<dbReference type="EMBL" id="FOGV01000042">
    <property type="protein sequence ID" value="SES35884.1"/>
    <property type="molecule type" value="Genomic_DNA"/>
</dbReference>
<dbReference type="Proteomes" id="UP000199318">
    <property type="component" value="Unassembled WGS sequence"/>
</dbReference>
<dbReference type="RefSeq" id="WP_093075121.1">
    <property type="nucleotide sequence ID" value="NZ_FOGV01000042.1"/>
</dbReference>
<dbReference type="InterPro" id="IPR018053">
    <property type="entry name" value="Glyco_hydro_32_AS"/>
</dbReference>
<sequence>MTEKELELRKLAQTETEKKRPIVESDPNRLVYHVMPPVGLLNDPNGWIHWNGVYHLFYQWNPFAPDHSTKFWGHVTSTDLVHWKEEPTALVPSEWYETHGCYSGSAIDYNGKLTLMYTGNVKDEHNERSSYQCTAASADGTTFVKHGPVVDQLPSGYTAHFRDPKVWYEEDEQAWYFVIGAQTVNEEGRVLLYRSDDFEEWSCLGPIAGSRLGGLGDFGYMWECPDLFSLDGTDMLIVSPQGLEADGMNYNNVYQAGYFTGTLDRRVPQFKHGAFTELDRGFEFYAPQTTEDADGRRILIGWMGVPEQFEANQPTVSYGWVHALTLPRVLNVENGALKQRPAQELEMLRGEGVHATVTAGEAPTTAEKISGKSAELKLSQFDFHSGQAFEVLIRNEARIKYDLSNRVLTFERTGEDDKREQRQCALADLHELRIYIDTSSIELFVNDGEEVFSSRYFADVEDESIQFKSDGQVTCHADFWPLT</sequence>
<dbReference type="InterPro" id="IPR023296">
    <property type="entry name" value="Glyco_hydro_beta-prop_sf"/>
</dbReference>
<feature type="domain" description="Glycosyl hydrolase family 32 N-terminal" evidence="10">
    <location>
        <begin position="33"/>
        <end position="341"/>
    </location>
</feature>
<comment type="function">
    <text evidence="9">Enables the bacterium to metabolize sucrose as a sole carbon source.</text>
</comment>
<evidence type="ECO:0000256" key="8">
    <source>
        <dbReference type="RuleBase" id="RU362110"/>
    </source>
</evidence>
<accession>A0A1H9WPY8</accession>
<dbReference type="Gene3D" id="2.115.10.20">
    <property type="entry name" value="Glycosyl hydrolase domain, family 43"/>
    <property type="match status" value="1"/>
</dbReference>
<dbReference type="NCBIfam" id="TIGR01322">
    <property type="entry name" value="scrB_fam"/>
    <property type="match status" value="1"/>
</dbReference>
<dbReference type="CDD" id="cd18623">
    <property type="entry name" value="GH32_ScrB-like"/>
    <property type="match status" value="1"/>
</dbReference>
<keyword evidence="5 8" id="KW-0378">Hydrolase</keyword>
<evidence type="ECO:0000256" key="1">
    <source>
        <dbReference type="ARBA" id="ARBA00004914"/>
    </source>
</evidence>
<dbReference type="SUPFAM" id="SSF49899">
    <property type="entry name" value="Concanavalin A-like lectins/glucanases"/>
    <property type="match status" value="1"/>
</dbReference>
<evidence type="ECO:0000313" key="13">
    <source>
        <dbReference type="Proteomes" id="UP000199318"/>
    </source>
</evidence>
<evidence type="ECO:0000259" key="10">
    <source>
        <dbReference type="Pfam" id="PF00251"/>
    </source>
</evidence>
<dbReference type="Pfam" id="PF00251">
    <property type="entry name" value="Glyco_hydro_32N"/>
    <property type="match status" value="1"/>
</dbReference>
<evidence type="ECO:0000256" key="7">
    <source>
        <dbReference type="ARBA" id="ARBA00033367"/>
    </source>
</evidence>
<dbReference type="Pfam" id="PF08244">
    <property type="entry name" value="Glyco_hydro_32C"/>
    <property type="match status" value="1"/>
</dbReference>
<proteinExistence type="inferred from homology"/>
<dbReference type="InterPro" id="IPR051214">
    <property type="entry name" value="GH32_Enzymes"/>
</dbReference>
<organism evidence="12 13">
    <name type="scientific">Salisediminibacterium halotolerans</name>
    <dbReference type="NCBI Taxonomy" id="517425"/>
    <lineage>
        <taxon>Bacteria</taxon>
        <taxon>Bacillati</taxon>
        <taxon>Bacillota</taxon>
        <taxon>Bacilli</taxon>
        <taxon>Bacillales</taxon>
        <taxon>Bacillaceae</taxon>
        <taxon>Salisediminibacterium</taxon>
    </lineage>
</organism>